<dbReference type="SMART" id="SM01321">
    <property type="entry name" value="Y1_Tnp"/>
    <property type="match status" value="1"/>
</dbReference>
<evidence type="ECO:0000313" key="3">
    <source>
        <dbReference type="Proteomes" id="UP000664417"/>
    </source>
</evidence>
<name>A0A8J7U3G8_9BACT</name>
<proteinExistence type="predicted"/>
<accession>A0A8J7U3G8</accession>
<dbReference type="GO" id="GO:0003677">
    <property type="term" value="F:DNA binding"/>
    <property type="evidence" value="ECO:0007669"/>
    <property type="project" value="InterPro"/>
</dbReference>
<feature type="domain" description="Transposase IS200-like" evidence="1">
    <location>
        <begin position="11"/>
        <end position="165"/>
    </location>
</feature>
<dbReference type="InterPro" id="IPR036515">
    <property type="entry name" value="Transposase_17_sf"/>
</dbReference>
<reference evidence="2" key="1">
    <citation type="submission" date="2021-03" db="EMBL/GenBank/DDBJ databases">
        <authorList>
            <person name="Wang G."/>
        </authorList>
    </citation>
    <scope>NUCLEOTIDE SEQUENCE</scope>
    <source>
        <strain evidence="2">KCTC 12899</strain>
    </source>
</reference>
<dbReference type="GO" id="GO:0006313">
    <property type="term" value="P:DNA transposition"/>
    <property type="evidence" value="ECO:0007669"/>
    <property type="project" value="InterPro"/>
</dbReference>
<protein>
    <submittedName>
        <fullName evidence="2">Transposase</fullName>
    </submittedName>
</protein>
<sequence length="307" mass="36079">MSRRPRIKLNRPTAYYHVMIRTAQQEMYLGEDYVPGFKRVMLDIFQSMAEVYYVKIFAWAIMDNHYHLCLEVKKPPKDMEDLQLRFERLQSLNQSSRKWQPELADKFYKRFTDLSEFMRSVNLRIAKAFNRARGTKGHLWGDRFLSKIIENKPSLLRVMAYIEQNPVRAGLCRFPSQYPWCSAGWYKTRLLQGELVEFPAFEIFTGETPDQMMGSYIDLVDELAFRMHPPPPTVGARVEPPRFRMDPAQYASWKQDFEAGKPEDWSKQGFGSSAFQREVSLAEKTKLQNRALKRGEAMELNAYQKAL</sequence>
<dbReference type="PANTHER" id="PTHR34322:SF2">
    <property type="entry name" value="TRANSPOSASE IS200-LIKE DOMAIN-CONTAINING PROTEIN"/>
    <property type="match status" value="1"/>
</dbReference>
<dbReference type="PANTHER" id="PTHR34322">
    <property type="entry name" value="TRANSPOSASE, Y1_TNP DOMAIN-CONTAINING"/>
    <property type="match status" value="1"/>
</dbReference>
<dbReference type="RefSeq" id="WP_207860357.1">
    <property type="nucleotide sequence ID" value="NZ_JAFREP010000017.1"/>
</dbReference>
<dbReference type="SUPFAM" id="SSF143422">
    <property type="entry name" value="Transposase IS200-like"/>
    <property type="match status" value="1"/>
</dbReference>
<dbReference type="EMBL" id="JAFREP010000017">
    <property type="protein sequence ID" value="MBO1320403.1"/>
    <property type="molecule type" value="Genomic_DNA"/>
</dbReference>
<dbReference type="Proteomes" id="UP000664417">
    <property type="component" value="Unassembled WGS sequence"/>
</dbReference>
<evidence type="ECO:0000259" key="1">
    <source>
        <dbReference type="SMART" id="SM01321"/>
    </source>
</evidence>
<dbReference type="GO" id="GO:0004803">
    <property type="term" value="F:transposase activity"/>
    <property type="evidence" value="ECO:0007669"/>
    <property type="project" value="InterPro"/>
</dbReference>
<organism evidence="2 3">
    <name type="scientific">Acanthopleuribacter pedis</name>
    <dbReference type="NCBI Taxonomy" id="442870"/>
    <lineage>
        <taxon>Bacteria</taxon>
        <taxon>Pseudomonadati</taxon>
        <taxon>Acidobacteriota</taxon>
        <taxon>Holophagae</taxon>
        <taxon>Acanthopleuribacterales</taxon>
        <taxon>Acanthopleuribacteraceae</taxon>
        <taxon>Acanthopleuribacter</taxon>
    </lineage>
</organism>
<keyword evidence="3" id="KW-1185">Reference proteome</keyword>
<comment type="caution">
    <text evidence="2">The sequence shown here is derived from an EMBL/GenBank/DDBJ whole genome shotgun (WGS) entry which is preliminary data.</text>
</comment>
<evidence type="ECO:0000313" key="2">
    <source>
        <dbReference type="EMBL" id="MBO1320403.1"/>
    </source>
</evidence>
<dbReference type="Gene3D" id="3.30.70.1290">
    <property type="entry name" value="Transposase IS200-like"/>
    <property type="match status" value="1"/>
</dbReference>
<dbReference type="AlphaFoldDB" id="A0A8J7U3G8"/>
<dbReference type="InterPro" id="IPR002686">
    <property type="entry name" value="Transposase_17"/>
</dbReference>
<gene>
    <name evidence="2" type="ORF">J3U88_18150</name>
</gene>